<evidence type="ECO:0000313" key="4">
    <source>
        <dbReference type="Proteomes" id="UP001596201"/>
    </source>
</evidence>
<reference evidence="3 4" key="1">
    <citation type="journal article" date="2019" name="Int. J. Syst. Evol. Microbiol.">
        <title>The Global Catalogue of Microorganisms (GCM) 10K type strain sequencing project: providing services to taxonomists for standard genome sequencing and annotation.</title>
        <authorList>
            <consortium name="The Broad Institute Genomics Platform"/>
            <consortium name="The Broad Institute Genome Sequencing Center for Infectious Disease"/>
            <person name="Wu L."/>
            <person name="Ma J."/>
        </authorList>
    </citation>
    <scope>NUCLEOTIDE SEQUENCE [LARGE SCALE GENOMIC DNA]</scope>
    <source>
        <strain evidence="3 4">CGMCC 1.12237</strain>
    </source>
</reference>
<evidence type="ECO:0000313" key="3">
    <source>
        <dbReference type="EMBL" id="MFC5369127.1"/>
    </source>
</evidence>
<sequence>MTEYRRRPWLADRAGAIHSFYYPTCVDEANGGFVAQLDAETGDVYDQHAKHVVATARFTTNFWRGLQFCAAESDATGTEFGDAPSTDTALQRQVERGVETLRSAFRDDRHGGYHWRLDGRTPVSSRRVCYGHAFVLLAFARAVSAGVDGAERGLADVASVLDDRFYEPSAELYSSEYDETWTDSEDYRGQNANMHACEALLATYEATDDRTHLDRATRLAERLCVDLTGPTDGRIWEHYTADWTHDFEYYRDSPADKFRPWGFQPGHHVEWAKLLGLLDRSHESAPDWLLPRARSLYDYAVTAGWDELYGGFHYTLDRNDEPIVDDKYGWPVAEAIGAAAVLYERTGERRYLADYDRFWNYAQRRLTAPAGNWYERVSRQGEPYDTSAGPAVEPGYHPIGACYESWRSFGRRPP</sequence>
<organism evidence="3 4">
    <name type="scientific">Salinirubrum litoreum</name>
    <dbReference type="NCBI Taxonomy" id="1126234"/>
    <lineage>
        <taxon>Archaea</taxon>
        <taxon>Methanobacteriati</taxon>
        <taxon>Methanobacteriota</taxon>
        <taxon>Stenosarchaea group</taxon>
        <taxon>Halobacteria</taxon>
        <taxon>Halobacteriales</taxon>
        <taxon>Haloferacaceae</taxon>
        <taxon>Salinirubrum</taxon>
    </lineage>
</organism>
<comment type="similarity">
    <text evidence="1">Belongs to the N-acylglucosamine 2-epimerase family.</text>
</comment>
<gene>
    <name evidence="3" type="ORF">ACFPJ5_19535</name>
</gene>
<name>A0ABD5RH50_9EURY</name>
<dbReference type="InterPro" id="IPR012341">
    <property type="entry name" value="6hp_glycosidase-like_sf"/>
</dbReference>
<accession>A0ABD5RH50</accession>
<dbReference type="Gene3D" id="1.50.10.10">
    <property type="match status" value="1"/>
</dbReference>
<evidence type="ECO:0000256" key="2">
    <source>
        <dbReference type="ARBA" id="ARBA00023235"/>
    </source>
</evidence>
<dbReference type="Pfam" id="PF07221">
    <property type="entry name" value="GlcNAc_2-epim"/>
    <property type="match status" value="1"/>
</dbReference>
<dbReference type="InterPro" id="IPR008928">
    <property type="entry name" value="6-hairpin_glycosidase_sf"/>
</dbReference>
<keyword evidence="2" id="KW-0413">Isomerase</keyword>
<dbReference type="InterPro" id="IPR010819">
    <property type="entry name" value="AGE/CE"/>
</dbReference>
<keyword evidence="4" id="KW-1185">Reference proteome</keyword>
<dbReference type="Proteomes" id="UP001596201">
    <property type="component" value="Unassembled WGS sequence"/>
</dbReference>
<proteinExistence type="inferred from homology"/>
<dbReference type="EMBL" id="JBHSKX010000004">
    <property type="protein sequence ID" value="MFC5369127.1"/>
    <property type="molecule type" value="Genomic_DNA"/>
</dbReference>
<evidence type="ECO:0000256" key="1">
    <source>
        <dbReference type="ARBA" id="ARBA00008558"/>
    </source>
</evidence>
<dbReference type="GO" id="GO:0016853">
    <property type="term" value="F:isomerase activity"/>
    <property type="evidence" value="ECO:0007669"/>
    <property type="project" value="UniProtKB-KW"/>
</dbReference>
<dbReference type="AlphaFoldDB" id="A0ABD5RH50"/>
<dbReference type="SUPFAM" id="SSF48208">
    <property type="entry name" value="Six-hairpin glycosidases"/>
    <property type="match status" value="1"/>
</dbReference>
<protein>
    <submittedName>
        <fullName evidence="3">AGE family epimerase/isomerase</fullName>
    </submittedName>
</protein>
<dbReference type="RefSeq" id="WP_227231182.1">
    <property type="nucleotide sequence ID" value="NZ_JAJCVJ010000003.1"/>
</dbReference>
<dbReference type="PANTHER" id="PTHR15108">
    <property type="entry name" value="N-ACYLGLUCOSAMINE-2-EPIMERASE"/>
    <property type="match status" value="1"/>
</dbReference>
<comment type="caution">
    <text evidence="3">The sequence shown here is derived from an EMBL/GenBank/DDBJ whole genome shotgun (WGS) entry which is preliminary data.</text>
</comment>